<dbReference type="Proteomes" id="UP000238908">
    <property type="component" value="Unassembled WGS sequence"/>
</dbReference>
<dbReference type="AlphaFoldDB" id="A0A2S7C112"/>
<gene>
    <name evidence="1" type="ORF">XdyCFBP7245_14595</name>
</gene>
<protein>
    <submittedName>
        <fullName evidence="1">Uncharacterized protein</fullName>
    </submittedName>
</protein>
<organism evidence="1 2">
    <name type="scientific">Xanthomonas dyei</name>
    <dbReference type="NCBI Taxonomy" id="743699"/>
    <lineage>
        <taxon>Bacteria</taxon>
        <taxon>Pseudomonadati</taxon>
        <taxon>Pseudomonadota</taxon>
        <taxon>Gammaproteobacteria</taxon>
        <taxon>Lysobacterales</taxon>
        <taxon>Lysobacteraceae</taxon>
        <taxon>Xanthomonas</taxon>
    </lineage>
</organism>
<evidence type="ECO:0000313" key="2">
    <source>
        <dbReference type="Proteomes" id="UP000238908"/>
    </source>
</evidence>
<dbReference type="EMBL" id="MDEE01000022">
    <property type="protein sequence ID" value="PPU55160.1"/>
    <property type="molecule type" value="Genomic_DNA"/>
</dbReference>
<sequence length="79" mass="8839">MPFCFAIALASLVFLRWPHPVALKQAEHRSHAWPKRCPCLSESSLSAVPRMGRSTAHRCGRIAAECVGRQRLRPGFGNR</sequence>
<comment type="caution">
    <text evidence="1">The sequence shown here is derived from an EMBL/GenBank/DDBJ whole genome shotgun (WGS) entry which is preliminary data.</text>
</comment>
<accession>A0A2S7C112</accession>
<evidence type="ECO:0000313" key="1">
    <source>
        <dbReference type="EMBL" id="PPU55160.1"/>
    </source>
</evidence>
<name>A0A2S7C112_9XANT</name>
<proteinExistence type="predicted"/>
<reference evidence="1 2" key="1">
    <citation type="submission" date="2016-08" db="EMBL/GenBank/DDBJ databases">
        <authorList>
            <person name="Seilhamer J.J."/>
        </authorList>
    </citation>
    <scope>NUCLEOTIDE SEQUENCE [LARGE SCALE GENOMIC DNA]</scope>
    <source>
        <strain evidence="1 2">CFBP7245</strain>
    </source>
</reference>